<protein>
    <submittedName>
        <fullName evidence="3">Tail tape measure protein</fullName>
    </submittedName>
</protein>
<dbReference type="GeneID" id="300198888"/>
<feature type="region of interest" description="Disordered" evidence="1">
    <location>
        <begin position="1310"/>
        <end position="1330"/>
    </location>
</feature>
<evidence type="ECO:0000256" key="2">
    <source>
        <dbReference type="SAM" id="Phobius"/>
    </source>
</evidence>
<dbReference type="RefSeq" id="YP_013605248.1">
    <property type="nucleotide sequence ID" value="NC_133254.1"/>
</dbReference>
<keyword evidence="2" id="KW-1133">Transmembrane helix</keyword>
<feature type="transmembrane region" description="Helical" evidence="2">
    <location>
        <begin position="508"/>
        <end position="529"/>
    </location>
</feature>
<keyword evidence="4" id="KW-1185">Reference proteome</keyword>
<feature type="compositionally biased region" description="Low complexity" evidence="1">
    <location>
        <begin position="1633"/>
        <end position="1646"/>
    </location>
</feature>
<evidence type="ECO:0000256" key="1">
    <source>
        <dbReference type="SAM" id="MobiDB-lite"/>
    </source>
</evidence>
<evidence type="ECO:0000313" key="4">
    <source>
        <dbReference type="Proteomes" id="UP001303695"/>
    </source>
</evidence>
<keyword evidence="2" id="KW-0812">Transmembrane</keyword>
<feature type="region of interest" description="Disordered" evidence="1">
    <location>
        <begin position="1597"/>
        <end position="1616"/>
    </location>
</feature>
<organism evidence="3 4">
    <name type="scientific">Caudoviricetes sp. vir249</name>
    <dbReference type="NCBI Taxonomy" id="3068355"/>
    <lineage>
        <taxon>Viruses</taxon>
        <taxon>Duplodnaviria</taxon>
        <taxon>Heunggongvirae</taxon>
        <taxon>Uroviricota</taxon>
        <taxon>Caudoviricetes</taxon>
    </lineage>
</organism>
<evidence type="ECO:0000313" key="3">
    <source>
        <dbReference type="EMBL" id="DBA35468.1"/>
    </source>
</evidence>
<accession>A0AA87CDQ8</accession>
<name>A0AA87CDQ8_9CAUD</name>
<feature type="transmembrane region" description="Helical" evidence="2">
    <location>
        <begin position="710"/>
        <end position="741"/>
    </location>
</feature>
<dbReference type="EMBL" id="BK063678">
    <property type="protein sequence ID" value="DBA35468.1"/>
    <property type="molecule type" value="Genomic_DNA"/>
</dbReference>
<sequence>MANMGNAVTAMLKLDATDFTNNINRAVSAIDKLQTKANSNKSFSKLANSLATFRRELNKLESTSSVSSEALTKLSSNITRVGNALTVVKKFETEVQIFSKMANSVGQFTRALMNLNNTQRQTSSISNQTTNSIRTMGTSLNTVKSSTTGLTSSLNNVGTAGRTASSGLNSTSTSLNSISSSASSAVSSLNSTATTLNTIGSRINSTFTGLSAKANSASTSIKNVGASTTTVSSSVGNLGKSASSSATGFNTLNNSIGKSSQTAKAADGRYKTLSNTLFSLRGITSMVGAMFAFQLVQGFIDSTQQSIHAKSQMEAYQKTMGMSEHAVDSFNKKLNETVSTYKKMNKYSLGETVAGLGIEFNLTGKQMEGMMKTVARLQSEYLRAGRSAEEADLAVKDIMQGEFLRLSRETGIGKNDLEALGWSGDTKDIESLQRALDKVAEQRNWDTFAQQATSLSDVLAILKNRFGEFVADLTSIITPGIVGAFNLISDVFGSVESWYNNSSFFTQGMTQFLGVASALGVLTTGLIAFKGHMGLAEIASAGFGRSLLGVALGFDKTTIASNSAMTMLKAWIAGTNTAIGKELSFGQAIASRVLGLNRASVATNGVVTSLIGMSRGMKVAKDGTLLANSALKAYQSGTIAFKEAETALNGILQANGVQFKLTSSMISAYAARMDVAKMSSLSFVQKLAMLNPSISATQASTMKTSQALKAFAGSSAAAGLAVTSILIVALIALAAAFAIIYDKCQQAKQSVEGFQDVVENGDDYIKDAKNREKYWTGVANSAKQHKANAINARESADAEKYLTHATNMAKSANMDYQASLKAVQQARSYDAQHKAQEMRIQGENTQFLQEQYKKLGLSEDEAAYKANNLARSVEKGNRVINESLQKQALYLDQHNQSISTHIDRLREMGADTKATTKYLDEQSAEAYKVSEAWKAFNQGDMMAGFKAMVGEFKIWWNDLSSYFTKGISLDDSFKMMGQDLSKSITGFVGWIQESFENTDWQGVGNAIARGWQEVRNAIARGLTNIDWIGIIGGLGEAFLTVRNALLSVLWGIIEGLGQEAGTYITNWFNDSIVQPLSEAWNNFMNDPLGTIGGAISGGLRWLLDAFLNNGTVDALTTIWEWLNTSIIQPLQEAWGQFTSDPLGYLMSGVEFGIGMLLDALLGNGDTDALTSIWNWLNNSIILPLQQAWSQFASDPLGYLAGVIIDIGQFLNSLFGDVWTGITNWVNYNIIQPISQAIQTGLANIPILGSILQMLGLIDGGNQTASNKGKTLGDKIGEALKQAIYSIPIVGDIIRILDLINGTYGTANSKGKGVGRNIKEGEKSGHQGTSGNVASEMLDVVNAVAKAAGQAYSAAVKVGQSIWNGINSILQRHSPGFIHDQVKAEFQNDLPSAIFGATTKVYDNAALVGQAMVDGVTPSVDSLQTQVSDALSQTYDIPQLDPAVAQMLQVQGMDSSANQDALAQYQSDAQYAEQLNYDTSMNTMNTFSTLGTVVDGVFNGMGTSMVTAYTGMNTNQQTLLNGMTTKNQQAYNQMKTQTTTSLNNMRNSTQNVTNQMTNAWVHMKDNIVASANQLKTQSTSHFNQLSGTIGRFYRKLQNPSSWGAGDPDSTPRYTNRGRYNRGVKAVNRVFGKTSGSAGSPSLTSSFGKHGAGAPPTGLPESMKLNDLLKMMCPNGSCIGTNQKVNVNEFLASFMDGAFGTWRDWSPKHFSKIKNTTNEWDAKSPRIMGWIDTNTNFKVKRFLNGQPNVSFDEFKRMAEALFSAIQYDFYMDSSKCGNWVAALQTGAVNCYDGTNALLALARTCGFSGSMAHGSWNGVPHVWAVINGQKMDTTGWQKRRTWTPSASAGSPSGNMDIGNTTNNSITVSVRIEGDVYGVDDLDSKIQSGVKKGMAEAMNTSNIIGV</sequence>
<keyword evidence="2" id="KW-0472">Membrane</keyword>
<gene>
    <name evidence="3" type="ORF">vir249_00023</name>
</gene>
<reference evidence="3 4" key="1">
    <citation type="journal article" date="2023" name="Nat. Microbiol.">
        <title>A compendium of viruses from methanogenic archaea reveals their diversity and adaptations to the gut environment.</title>
        <authorList>
            <person name="Medvedeva S."/>
            <person name="Borrel G."/>
            <person name="Krupovic M."/>
            <person name="Gribaldo S."/>
        </authorList>
    </citation>
    <scope>NUCLEOTIDE SEQUENCE [LARGE SCALE GENOMIC DNA]</scope>
</reference>
<dbReference type="Proteomes" id="UP001303695">
    <property type="component" value="Segment"/>
</dbReference>
<feature type="region of interest" description="Disordered" evidence="1">
    <location>
        <begin position="1630"/>
        <end position="1652"/>
    </location>
</feature>
<proteinExistence type="predicted"/>